<dbReference type="InterPro" id="IPR017994">
    <property type="entry name" value="P_trefoil_chordata"/>
</dbReference>
<evidence type="ECO:0000256" key="5">
    <source>
        <dbReference type="SAM" id="SignalP"/>
    </source>
</evidence>
<dbReference type="InterPro" id="IPR044913">
    <property type="entry name" value="P_trefoil_dom_sf"/>
</dbReference>
<dbReference type="Gene3D" id="4.10.110.10">
    <property type="entry name" value="Spasmolytic Protein, domain 1"/>
    <property type="match status" value="2"/>
</dbReference>
<evidence type="ECO:0000259" key="6">
    <source>
        <dbReference type="PROSITE" id="PS51448"/>
    </source>
</evidence>
<dbReference type="RefSeq" id="XP_041437441.1">
    <property type="nucleotide sequence ID" value="XM_041581507.1"/>
</dbReference>
<feature type="disulfide bond" evidence="4">
    <location>
        <begin position="74"/>
        <end position="100"/>
    </location>
</feature>
<evidence type="ECO:0000313" key="8">
    <source>
        <dbReference type="RefSeq" id="XP_041437441.1"/>
    </source>
</evidence>
<evidence type="ECO:0000256" key="1">
    <source>
        <dbReference type="ARBA" id="ARBA00004613"/>
    </source>
</evidence>
<dbReference type="PANTHER" id="PTHR13826">
    <property type="entry name" value="INTESTINAL TREFOIL FACTOR-RELATED"/>
    <property type="match status" value="1"/>
</dbReference>
<dbReference type="SMART" id="SM00018">
    <property type="entry name" value="PD"/>
    <property type="match status" value="2"/>
</dbReference>
<dbReference type="PANTHER" id="PTHR13826:SF19">
    <property type="entry name" value="INTEGUMENTARY MUCIN A.1"/>
    <property type="match status" value="1"/>
</dbReference>
<feature type="disulfide bond" evidence="4">
    <location>
        <begin position="33"/>
        <end position="48"/>
    </location>
</feature>
<feature type="disulfide bond" evidence="4">
    <location>
        <begin position="84"/>
        <end position="99"/>
    </location>
</feature>
<dbReference type="InterPro" id="IPR000519">
    <property type="entry name" value="P_trefoil_dom"/>
</dbReference>
<feature type="disulfide bond" evidence="4">
    <location>
        <begin position="23"/>
        <end position="49"/>
    </location>
</feature>
<evidence type="ECO:0000256" key="4">
    <source>
        <dbReference type="PROSITE-ProRule" id="PRU00779"/>
    </source>
</evidence>
<dbReference type="KEGG" id="xla:121399808"/>
<evidence type="ECO:0000313" key="7">
    <source>
        <dbReference type="Proteomes" id="UP000186698"/>
    </source>
</evidence>
<gene>
    <name evidence="8" type="primary">LOC121399808</name>
</gene>
<evidence type="ECO:0000256" key="2">
    <source>
        <dbReference type="ARBA" id="ARBA00022525"/>
    </source>
</evidence>
<reference evidence="8" key="1">
    <citation type="submission" date="2025-08" db="UniProtKB">
        <authorList>
            <consortium name="RefSeq"/>
        </authorList>
    </citation>
    <scope>IDENTIFICATION</scope>
    <source>
        <strain evidence="8">J_2021</strain>
        <tissue evidence="8">Erythrocytes</tissue>
    </source>
</reference>
<accession>A0A8J1M7Y2</accession>
<feature type="disulfide bond" evidence="4">
    <location>
        <begin position="94"/>
        <end position="111"/>
    </location>
</feature>
<keyword evidence="3 4" id="KW-1015">Disulfide bond</keyword>
<evidence type="ECO:0000256" key="3">
    <source>
        <dbReference type="ARBA" id="ARBA00023157"/>
    </source>
</evidence>
<protein>
    <submittedName>
        <fullName evidence="8">Integumentary mucin A.1-like</fullName>
    </submittedName>
</protein>
<dbReference type="PROSITE" id="PS51448">
    <property type="entry name" value="P_TREFOIL_2"/>
    <property type="match status" value="2"/>
</dbReference>
<dbReference type="GeneID" id="121399808"/>
<dbReference type="PRINTS" id="PR00680">
    <property type="entry name" value="PTREFOIL"/>
</dbReference>
<dbReference type="CDD" id="cd00111">
    <property type="entry name" value="Trefoil"/>
    <property type="match status" value="2"/>
</dbReference>
<dbReference type="AlphaFoldDB" id="A0A8J1M7Y2"/>
<dbReference type="GO" id="GO:0005615">
    <property type="term" value="C:extracellular space"/>
    <property type="evidence" value="ECO:0000318"/>
    <property type="project" value="GO_Central"/>
</dbReference>
<keyword evidence="7" id="KW-1185">Reference proteome</keyword>
<feature type="domain" description="P-type" evidence="6">
    <location>
        <begin position="72"/>
        <end position="115"/>
    </location>
</feature>
<dbReference type="Proteomes" id="UP000186698">
    <property type="component" value="Chromosome 2L"/>
</dbReference>
<feature type="chain" id="PRO_5035295223" evidence="5">
    <location>
        <begin position="21"/>
        <end position="132"/>
    </location>
</feature>
<feature type="signal peptide" evidence="5">
    <location>
        <begin position="1"/>
        <end position="20"/>
    </location>
</feature>
<comment type="subcellular location">
    <subcellularLocation>
        <location evidence="1">Secreted</location>
    </subcellularLocation>
</comment>
<name>A0A8J1M7Y2_XENLA</name>
<dbReference type="Pfam" id="PF00088">
    <property type="entry name" value="Trefoil"/>
    <property type="match status" value="2"/>
</dbReference>
<keyword evidence="5" id="KW-0732">Signal</keyword>
<feature type="disulfide bond" evidence="4">
    <location>
        <begin position="43"/>
        <end position="60"/>
    </location>
</feature>
<dbReference type="GO" id="GO:0030277">
    <property type="term" value="P:maintenance of gastrointestinal epithelium"/>
    <property type="evidence" value="ECO:0000318"/>
    <property type="project" value="GO_Central"/>
</dbReference>
<keyword evidence="2" id="KW-0964">Secreted</keyword>
<dbReference type="FunFam" id="4.10.110.10:FF:000006">
    <property type="entry name" value="Trefoil factor 1"/>
    <property type="match status" value="1"/>
</dbReference>
<feature type="domain" description="P-type" evidence="6">
    <location>
        <begin position="21"/>
        <end position="64"/>
    </location>
</feature>
<dbReference type="SUPFAM" id="SSF57492">
    <property type="entry name" value="Trefoil"/>
    <property type="match status" value="2"/>
</dbReference>
<organism evidence="7 8">
    <name type="scientific">Xenopus laevis</name>
    <name type="common">African clawed frog</name>
    <dbReference type="NCBI Taxonomy" id="8355"/>
    <lineage>
        <taxon>Eukaryota</taxon>
        <taxon>Metazoa</taxon>
        <taxon>Chordata</taxon>
        <taxon>Craniata</taxon>
        <taxon>Vertebrata</taxon>
        <taxon>Euteleostomi</taxon>
        <taxon>Amphibia</taxon>
        <taxon>Batrachia</taxon>
        <taxon>Anura</taxon>
        <taxon>Pipoidea</taxon>
        <taxon>Pipidae</taxon>
        <taxon>Xenopodinae</taxon>
        <taxon>Xenopus</taxon>
        <taxon>Xenopus</taxon>
    </lineage>
</organism>
<sequence length="132" mass="14497">MKHPIFYVTVLLVIVGLVQAQDCALASDFNVDCGYSGITQAECEGKNCCFDSTIPESKWCLYKPAEAPAKKAECTVDPSIRIECGDPGITDKDCRGSNCCYDESIPDVTWCFQKAAPTTGRLYTLFFSLFPV</sequence>
<proteinExistence type="predicted"/>
<dbReference type="OrthoDB" id="10051464at2759"/>